<accession>A0A918JKV7</accession>
<dbReference type="EMBL" id="BMYS01000010">
    <property type="protein sequence ID" value="GGW87052.1"/>
    <property type="molecule type" value="Genomic_DNA"/>
</dbReference>
<feature type="transmembrane region" description="Helical" evidence="1">
    <location>
        <begin position="20"/>
        <end position="41"/>
    </location>
</feature>
<comment type="caution">
    <text evidence="2">The sequence shown here is derived from an EMBL/GenBank/DDBJ whole genome shotgun (WGS) entry which is preliminary data.</text>
</comment>
<evidence type="ECO:0000313" key="2">
    <source>
        <dbReference type="EMBL" id="GGW87052.1"/>
    </source>
</evidence>
<proteinExistence type="predicted"/>
<keyword evidence="3" id="KW-1185">Reference proteome</keyword>
<reference evidence="2" key="2">
    <citation type="submission" date="2020-09" db="EMBL/GenBank/DDBJ databases">
        <authorList>
            <person name="Sun Q."/>
            <person name="Kim S."/>
        </authorList>
    </citation>
    <scope>NUCLEOTIDE SEQUENCE</scope>
    <source>
        <strain evidence="2">KCTC 23732</strain>
    </source>
</reference>
<organism evidence="2 3">
    <name type="scientific">Advenella faeciporci</name>
    <dbReference type="NCBI Taxonomy" id="797535"/>
    <lineage>
        <taxon>Bacteria</taxon>
        <taxon>Pseudomonadati</taxon>
        <taxon>Pseudomonadota</taxon>
        <taxon>Betaproteobacteria</taxon>
        <taxon>Burkholderiales</taxon>
        <taxon>Alcaligenaceae</taxon>
    </lineage>
</organism>
<name>A0A918JKV7_9BURK</name>
<keyword evidence="1" id="KW-1133">Transmembrane helix</keyword>
<evidence type="ECO:0000256" key="1">
    <source>
        <dbReference type="SAM" id="Phobius"/>
    </source>
</evidence>
<dbReference type="AlphaFoldDB" id="A0A918JKV7"/>
<sequence>MDNGVQATNTRKNMSNFSYFLLAIVLGVLFLGIGLIAWKLIKRAIGIPKEIDKSDLD</sequence>
<evidence type="ECO:0000313" key="3">
    <source>
        <dbReference type="Proteomes" id="UP000608345"/>
    </source>
</evidence>
<protein>
    <submittedName>
        <fullName evidence="2">Uncharacterized protein</fullName>
    </submittedName>
</protein>
<gene>
    <name evidence="2" type="ORF">GCM10011450_16160</name>
</gene>
<keyword evidence="1" id="KW-0812">Transmembrane</keyword>
<reference evidence="2" key="1">
    <citation type="journal article" date="2014" name="Int. J. Syst. Evol. Microbiol.">
        <title>Complete genome sequence of Corynebacterium casei LMG S-19264T (=DSM 44701T), isolated from a smear-ripened cheese.</title>
        <authorList>
            <consortium name="US DOE Joint Genome Institute (JGI-PGF)"/>
            <person name="Walter F."/>
            <person name="Albersmeier A."/>
            <person name="Kalinowski J."/>
            <person name="Ruckert C."/>
        </authorList>
    </citation>
    <scope>NUCLEOTIDE SEQUENCE</scope>
    <source>
        <strain evidence="2">KCTC 23732</strain>
    </source>
</reference>
<dbReference type="Proteomes" id="UP000608345">
    <property type="component" value="Unassembled WGS sequence"/>
</dbReference>
<keyword evidence="1" id="KW-0472">Membrane</keyword>